<feature type="domain" description="ATP-dependent DNA ligase family profile" evidence="17">
    <location>
        <begin position="381"/>
        <end position="505"/>
    </location>
</feature>
<evidence type="ECO:0000256" key="13">
    <source>
        <dbReference type="ARBA" id="ARBA00023306"/>
    </source>
</evidence>
<feature type="compositionally biased region" description="Acidic residues" evidence="16">
    <location>
        <begin position="606"/>
        <end position="624"/>
    </location>
</feature>
<dbReference type="PROSITE" id="PS50160">
    <property type="entry name" value="DNA_LIGASE_A3"/>
    <property type="match status" value="1"/>
</dbReference>
<dbReference type="Gene3D" id="3.30.470.30">
    <property type="entry name" value="DNA ligase/mRNA capping enzyme"/>
    <property type="match status" value="1"/>
</dbReference>
<dbReference type="InterPro" id="IPR016059">
    <property type="entry name" value="DNA_ligase_ATP-dep_CS"/>
</dbReference>
<feature type="compositionally biased region" description="Acidic residues" evidence="16">
    <location>
        <begin position="301"/>
        <end position="316"/>
    </location>
</feature>
<feature type="active site" description="N6-AMP-lysine intermediate" evidence="14">
    <location>
        <position position="288"/>
    </location>
</feature>
<evidence type="ECO:0000256" key="9">
    <source>
        <dbReference type="ARBA" id="ARBA00022840"/>
    </source>
</evidence>
<dbReference type="Pfam" id="PF01068">
    <property type="entry name" value="DNA_ligase_A_M"/>
    <property type="match status" value="1"/>
</dbReference>
<feature type="binding site" evidence="14">
    <location>
        <position position="393"/>
    </location>
    <ligand>
        <name>ATP</name>
        <dbReference type="ChEBI" id="CHEBI:30616"/>
    </ligand>
</feature>
<dbReference type="HAMAP" id="MF_00407">
    <property type="entry name" value="DNA_ligase"/>
    <property type="match status" value="1"/>
</dbReference>
<dbReference type="GO" id="GO:0003910">
    <property type="term" value="F:DNA ligase (ATP) activity"/>
    <property type="evidence" value="ECO:0007669"/>
    <property type="project" value="UniProtKB-UniRule"/>
</dbReference>
<evidence type="ECO:0000256" key="4">
    <source>
        <dbReference type="ARBA" id="ARBA00022618"/>
    </source>
</evidence>
<dbReference type="InterPro" id="IPR054890">
    <property type="entry name" value="LigA_Halo"/>
</dbReference>
<feature type="region of interest" description="Disordered" evidence="16">
    <location>
        <begin position="300"/>
        <end position="320"/>
    </location>
</feature>
<dbReference type="AlphaFoldDB" id="A0ABD5WRJ5"/>
<keyword evidence="6 14" id="KW-0479">Metal-binding</keyword>
<dbReference type="InterPro" id="IPR012308">
    <property type="entry name" value="DNA_ligase_ATP-dep_N"/>
</dbReference>
<feature type="binding site" evidence="14">
    <location>
        <position position="324"/>
    </location>
    <ligand>
        <name>ATP</name>
        <dbReference type="ChEBI" id="CHEBI:30616"/>
    </ligand>
</feature>
<dbReference type="Proteomes" id="UP001596388">
    <property type="component" value="Unassembled WGS sequence"/>
</dbReference>
<dbReference type="InterPro" id="IPR022865">
    <property type="entry name" value="DNA_ligae_ATP-dep_bac/arc"/>
</dbReference>
<comment type="caution">
    <text evidence="18">The sequence shown here is derived from an EMBL/GenBank/DDBJ whole genome shotgun (WGS) entry which is preliminary data.</text>
</comment>
<dbReference type="PANTHER" id="PTHR45674:SF7">
    <property type="entry name" value="DNA LIGASE"/>
    <property type="match status" value="1"/>
</dbReference>
<dbReference type="InterPro" id="IPR000977">
    <property type="entry name" value="DNA_ligase_ATP-dep"/>
</dbReference>
<organism evidence="18 19">
    <name type="scientific">Halobaculum marinum</name>
    <dbReference type="NCBI Taxonomy" id="3031996"/>
    <lineage>
        <taxon>Archaea</taxon>
        <taxon>Methanobacteriati</taxon>
        <taxon>Methanobacteriota</taxon>
        <taxon>Stenosarchaea group</taxon>
        <taxon>Halobacteria</taxon>
        <taxon>Halobacteriales</taxon>
        <taxon>Haloferacaceae</taxon>
        <taxon>Halobaculum</taxon>
    </lineage>
</organism>
<keyword evidence="11 14" id="KW-0233">DNA recombination</keyword>
<dbReference type="NCBIfam" id="TIGR00574">
    <property type="entry name" value="dnl1"/>
    <property type="match status" value="1"/>
</dbReference>
<keyword evidence="4 14" id="KW-0132">Cell division</keyword>
<evidence type="ECO:0000256" key="2">
    <source>
        <dbReference type="ARBA" id="ARBA00013308"/>
    </source>
</evidence>
<dbReference type="CDD" id="cd07901">
    <property type="entry name" value="Adenylation_DNA_ligase_Arch_LigB"/>
    <property type="match status" value="1"/>
</dbReference>
<dbReference type="SUPFAM" id="SSF117018">
    <property type="entry name" value="ATP-dependent DNA ligase DNA-binding domain"/>
    <property type="match status" value="1"/>
</dbReference>
<comment type="cofactor">
    <cofactor evidence="14">
        <name>Mg(2+)</name>
        <dbReference type="ChEBI" id="CHEBI:18420"/>
    </cofactor>
</comment>
<dbReference type="GO" id="GO:0006281">
    <property type="term" value="P:DNA repair"/>
    <property type="evidence" value="ECO:0007669"/>
    <property type="project" value="UniProtKB-UniRule"/>
</dbReference>
<dbReference type="PROSITE" id="PS00697">
    <property type="entry name" value="DNA_LIGASE_A1"/>
    <property type="match status" value="1"/>
</dbReference>
<evidence type="ECO:0000256" key="10">
    <source>
        <dbReference type="ARBA" id="ARBA00022842"/>
    </source>
</evidence>
<accession>A0ABD5WRJ5</accession>
<evidence type="ECO:0000256" key="8">
    <source>
        <dbReference type="ARBA" id="ARBA00022763"/>
    </source>
</evidence>
<feature type="binding site" evidence="14">
    <location>
        <position position="286"/>
    </location>
    <ligand>
        <name>ATP</name>
        <dbReference type="ChEBI" id="CHEBI:30616"/>
    </ligand>
</feature>
<dbReference type="CDD" id="cd07972">
    <property type="entry name" value="OBF_DNA_ligase_Arch_LigB"/>
    <property type="match status" value="1"/>
</dbReference>
<evidence type="ECO:0000256" key="14">
    <source>
        <dbReference type="HAMAP-Rule" id="MF_00407"/>
    </source>
</evidence>
<keyword evidence="8 14" id="KW-0227">DNA damage</keyword>
<dbReference type="EC" id="6.5.1.1" evidence="14"/>
<dbReference type="GO" id="GO:0051301">
    <property type="term" value="P:cell division"/>
    <property type="evidence" value="ECO:0007669"/>
    <property type="project" value="UniProtKB-KW"/>
</dbReference>
<dbReference type="SUPFAM" id="SSF56091">
    <property type="entry name" value="DNA ligase/mRNA capping enzyme, catalytic domain"/>
    <property type="match status" value="1"/>
</dbReference>
<feature type="binding site" evidence="14">
    <location>
        <position position="464"/>
    </location>
    <ligand>
        <name>ATP</name>
        <dbReference type="ChEBI" id="CHEBI:30616"/>
    </ligand>
</feature>
<keyword evidence="12 14" id="KW-0234">DNA repair</keyword>
<comment type="similarity">
    <text evidence="1 14 15">Belongs to the ATP-dependent DNA ligase family.</text>
</comment>
<evidence type="ECO:0000256" key="15">
    <source>
        <dbReference type="RuleBase" id="RU004196"/>
    </source>
</evidence>
<feature type="binding site" evidence="14">
    <location>
        <position position="353"/>
    </location>
    <ligand>
        <name>ATP</name>
        <dbReference type="ChEBI" id="CHEBI:30616"/>
    </ligand>
</feature>
<evidence type="ECO:0000259" key="17">
    <source>
        <dbReference type="PROSITE" id="PS50160"/>
    </source>
</evidence>
<proteinExistence type="inferred from homology"/>
<name>A0ABD5WRJ5_9EURY</name>
<dbReference type="GO" id="GO:0006260">
    <property type="term" value="P:DNA replication"/>
    <property type="evidence" value="ECO:0007669"/>
    <property type="project" value="UniProtKB-UniRule"/>
</dbReference>
<dbReference type="PANTHER" id="PTHR45674">
    <property type="entry name" value="DNA LIGASE 1/3 FAMILY MEMBER"/>
    <property type="match status" value="1"/>
</dbReference>
<evidence type="ECO:0000256" key="12">
    <source>
        <dbReference type="ARBA" id="ARBA00023204"/>
    </source>
</evidence>
<dbReference type="InterPro" id="IPR012309">
    <property type="entry name" value="DNA_ligase_ATP-dep_C"/>
</dbReference>
<keyword evidence="5 14" id="KW-0235">DNA replication</keyword>
<evidence type="ECO:0000256" key="5">
    <source>
        <dbReference type="ARBA" id="ARBA00022705"/>
    </source>
</evidence>
<evidence type="ECO:0000256" key="7">
    <source>
        <dbReference type="ARBA" id="ARBA00022741"/>
    </source>
</evidence>
<gene>
    <name evidence="18" type="primary">ligA</name>
    <name evidence="14" type="synonym">lig</name>
    <name evidence="18" type="ORF">ACFQKD_02590</name>
</gene>
<evidence type="ECO:0000313" key="18">
    <source>
        <dbReference type="EMBL" id="MFC7096179.1"/>
    </source>
</evidence>
<dbReference type="Pfam" id="PF04679">
    <property type="entry name" value="DNA_ligase_A_C"/>
    <property type="match status" value="1"/>
</dbReference>
<dbReference type="EMBL" id="JBHTAG010000002">
    <property type="protein sequence ID" value="MFC7096179.1"/>
    <property type="molecule type" value="Genomic_DNA"/>
</dbReference>
<keyword evidence="19" id="KW-1185">Reference proteome</keyword>
<comment type="function">
    <text evidence="14">DNA ligase that seals nicks in double-stranded DNA during DNA replication, DNA recombination and DNA repair.</text>
</comment>
<keyword evidence="10 14" id="KW-0460">Magnesium</keyword>
<keyword evidence="3 14" id="KW-0436">Ligase</keyword>
<dbReference type="InterPro" id="IPR050191">
    <property type="entry name" value="ATP-dep_DNA_ligase"/>
</dbReference>
<reference evidence="18 19" key="1">
    <citation type="journal article" date="2019" name="Int. J. Syst. Evol. Microbiol.">
        <title>The Global Catalogue of Microorganisms (GCM) 10K type strain sequencing project: providing services to taxonomists for standard genome sequencing and annotation.</title>
        <authorList>
            <consortium name="The Broad Institute Genomics Platform"/>
            <consortium name="The Broad Institute Genome Sequencing Center for Infectious Disease"/>
            <person name="Wu L."/>
            <person name="Ma J."/>
        </authorList>
    </citation>
    <scope>NUCLEOTIDE SEQUENCE [LARGE SCALE GENOMIC DNA]</scope>
    <source>
        <strain evidence="18 19">DT55</strain>
    </source>
</reference>
<feature type="binding site" evidence="14">
    <location>
        <position position="470"/>
    </location>
    <ligand>
        <name>ATP</name>
        <dbReference type="ChEBI" id="CHEBI:30616"/>
    </ligand>
</feature>
<evidence type="ECO:0000256" key="16">
    <source>
        <dbReference type="SAM" id="MobiDB-lite"/>
    </source>
</evidence>
<evidence type="ECO:0000313" key="19">
    <source>
        <dbReference type="Proteomes" id="UP001596388"/>
    </source>
</evidence>
<dbReference type="SUPFAM" id="SSF50249">
    <property type="entry name" value="Nucleic acid-binding proteins"/>
    <property type="match status" value="1"/>
</dbReference>
<sequence length="634" mass="67236">MEFATFAERADAMAAEEGDLATVALVAETLAAAGPDASPEADRDPTDSDDLAIVARFLRGAVFPGWDGRKLSVGPSLCHEALARAAGANVTADDVEDRLAETGEIGAVAAQLDLGGQTGLAAFGGGGDAGADDLTVREVYEELVAVAEATGDGSESFRLDTLFGLFNRATPSEATYLARLVLGEMRIGVGGGALRDATAEAFLGASVTTPTEERDEDDRTDELVALVERALQVTNDHGRVAELARDEGEAGLRDVSLAVGRPVRSMLAQAGTVADAMDAWGSAVAETKYDGARVQIHYEERADDNEGADGAGDPDDGPVSIYSRNMEDVTAALPELVEHVRAHATAPAILDGEAVAVDDDGEPLPFQAILRRFRRKYDVDRMREEVRVELRAFDCLHAAGDDLLDAPLTERHDRLREVLDEGVSEVLVSDDAAEVEAFEAEALAAGHEGVMLKRPDSTYDPGNRGKEWLKRKPDVETLDLVVTGAEWGEGRRAELFGTFEVSVRVADESGDASGEHAVVGKVATGITDEELADLTDLLEPHVRSESGQTVTFAPEVVFEVGYEEIQTSPTYDSGYALRFPRFLAVREDKGADDADTLTRLRRLAGDGDDGADGGDDSADADESGDGERDATGAE</sequence>
<dbReference type="Gene3D" id="1.10.3260.10">
    <property type="entry name" value="DNA ligase, ATP-dependent, N-terminal domain"/>
    <property type="match status" value="1"/>
</dbReference>
<dbReference type="GO" id="GO:0006310">
    <property type="term" value="P:DNA recombination"/>
    <property type="evidence" value="ECO:0007669"/>
    <property type="project" value="UniProtKB-UniRule"/>
</dbReference>
<feature type="compositionally biased region" description="Basic and acidic residues" evidence="16">
    <location>
        <begin position="625"/>
        <end position="634"/>
    </location>
</feature>
<dbReference type="InterPro" id="IPR036599">
    <property type="entry name" value="DNA_ligase_N_sf"/>
</dbReference>
<protein>
    <recommendedName>
        <fullName evidence="2 14">DNA ligase</fullName>
        <ecNumber evidence="14">6.5.1.1</ecNumber>
    </recommendedName>
    <alternativeName>
        <fullName evidence="14">Polydeoxyribonucleotide synthase [ATP]</fullName>
    </alternativeName>
</protein>
<keyword evidence="9 14" id="KW-0067">ATP-binding</keyword>
<feature type="region of interest" description="Disordered" evidence="16">
    <location>
        <begin position="603"/>
        <end position="634"/>
    </location>
</feature>
<dbReference type="InterPro" id="IPR012340">
    <property type="entry name" value="NA-bd_OB-fold"/>
</dbReference>
<keyword evidence="13 14" id="KW-0131">Cell cycle</keyword>
<evidence type="ECO:0000256" key="11">
    <source>
        <dbReference type="ARBA" id="ARBA00023172"/>
    </source>
</evidence>
<dbReference type="GeneID" id="79269935"/>
<dbReference type="GO" id="GO:0046872">
    <property type="term" value="F:metal ion binding"/>
    <property type="evidence" value="ECO:0007669"/>
    <property type="project" value="UniProtKB-KW"/>
</dbReference>
<dbReference type="NCBIfam" id="NF041331">
    <property type="entry name" value="LigA_Halo"/>
    <property type="match status" value="1"/>
</dbReference>
<keyword evidence="7 14" id="KW-0547">Nucleotide-binding</keyword>
<dbReference type="Gene3D" id="2.40.50.140">
    <property type="entry name" value="Nucleic acid-binding proteins"/>
    <property type="match status" value="1"/>
</dbReference>
<dbReference type="InterPro" id="IPR012310">
    <property type="entry name" value="DNA_ligase_ATP-dep_cent"/>
</dbReference>
<comment type="catalytic activity">
    <reaction evidence="14">
        <text>ATP + (deoxyribonucleotide)n-3'-hydroxyl + 5'-phospho-(deoxyribonucleotide)m = (deoxyribonucleotide)n+m + AMP + diphosphate.</text>
        <dbReference type="EC" id="6.5.1.1"/>
    </reaction>
</comment>
<evidence type="ECO:0000256" key="6">
    <source>
        <dbReference type="ARBA" id="ARBA00022723"/>
    </source>
</evidence>
<dbReference type="GO" id="GO:0005524">
    <property type="term" value="F:ATP binding"/>
    <property type="evidence" value="ECO:0007669"/>
    <property type="project" value="UniProtKB-UniRule"/>
</dbReference>
<evidence type="ECO:0000256" key="3">
    <source>
        <dbReference type="ARBA" id="ARBA00022598"/>
    </source>
</evidence>
<feature type="binding site" evidence="14">
    <location>
        <position position="293"/>
    </location>
    <ligand>
        <name>ATP</name>
        <dbReference type="ChEBI" id="CHEBI:30616"/>
    </ligand>
</feature>
<dbReference type="Pfam" id="PF04675">
    <property type="entry name" value="DNA_ligase_A_N"/>
    <property type="match status" value="1"/>
</dbReference>
<dbReference type="RefSeq" id="WP_276239339.1">
    <property type="nucleotide sequence ID" value="NZ_CP119989.1"/>
</dbReference>
<evidence type="ECO:0000256" key="1">
    <source>
        <dbReference type="ARBA" id="ARBA00007572"/>
    </source>
</evidence>